<feature type="domain" description="GGDEF" evidence="3">
    <location>
        <begin position="277"/>
        <end position="407"/>
    </location>
</feature>
<evidence type="ECO:0000259" key="3">
    <source>
        <dbReference type="PROSITE" id="PS50887"/>
    </source>
</evidence>
<feature type="domain" description="EAL" evidence="2">
    <location>
        <begin position="415"/>
        <end position="669"/>
    </location>
</feature>
<dbReference type="InterPro" id="IPR029016">
    <property type="entry name" value="GAF-like_dom_sf"/>
</dbReference>
<dbReference type="InterPro" id="IPR043128">
    <property type="entry name" value="Rev_trsase/Diguanyl_cyclase"/>
</dbReference>
<evidence type="ECO:0000256" key="1">
    <source>
        <dbReference type="SAM" id="Phobius"/>
    </source>
</evidence>
<keyword evidence="1" id="KW-1133">Transmembrane helix</keyword>
<accession>A0ABY4R6D4</accession>
<dbReference type="PROSITE" id="PS50883">
    <property type="entry name" value="EAL"/>
    <property type="match status" value="1"/>
</dbReference>
<dbReference type="SUPFAM" id="SSF55073">
    <property type="entry name" value="Nucleotide cyclase"/>
    <property type="match status" value="1"/>
</dbReference>
<dbReference type="EMBL" id="CP097332">
    <property type="protein sequence ID" value="UQX90346.1"/>
    <property type="molecule type" value="Genomic_DNA"/>
</dbReference>
<proteinExistence type="predicted"/>
<dbReference type="InterPro" id="IPR003018">
    <property type="entry name" value="GAF"/>
</dbReference>
<dbReference type="PANTHER" id="PTHR44757:SF2">
    <property type="entry name" value="BIOFILM ARCHITECTURE MAINTENANCE PROTEIN MBAA"/>
    <property type="match status" value="1"/>
</dbReference>
<dbReference type="InterPro" id="IPR035919">
    <property type="entry name" value="EAL_sf"/>
</dbReference>
<keyword evidence="5" id="KW-1185">Reference proteome</keyword>
<dbReference type="InterPro" id="IPR029787">
    <property type="entry name" value="Nucleotide_cyclase"/>
</dbReference>
<keyword evidence="1" id="KW-0472">Membrane</keyword>
<dbReference type="Gene3D" id="3.30.70.270">
    <property type="match status" value="1"/>
</dbReference>
<evidence type="ECO:0000313" key="4">
    <source>
        <dbReference type="EMBL" id="UQX90346.1"/>
    </source>
</evidence>
<reference evidence="4" key="1">
    <citation type="journal article" date="2018" name="Int. J. Syst. Evol. Microbiol.">
        <title>Jatrophihabitans telluris sp. nov., isolated from sediment soil of lava forest wetlands and the emended description of the genus Jatrophihabitans.</title>
        <authorList>
            <person name="Lee K.C."/>
            <person name="Suh M.K."/>
            <person name="Eom M.K."/>
            <person name="Kim K.K."/>
            <person name="Kim J.S."/>
            <person name="Kim D.S."/>
            <person name="Ko S.H."/>
            <person name="Shin Y.K."/>
            <person name="Lee J.S."/>
        </authorList>
    </citation>
    <scope>NUCLEOTIDE SEQUENCE</scope>
    <source>
        <strain evidence="4">N237</strain>
    </source>
</reference>
<dbReference type="NCBIfam" id="TIGR00254">
    <property type="entry name" value="GGDEF"/>
    <property type="match status" value="1"/>
</dbReference>
<gene>
    <name evidence="4" type="ORF">M6D93_00125</name>
</gene>
<reference evidence="4" key="2">
    <citation type="submission" date="2022-05" db="EMBL/GenBank/DDBJ databases">
        <authorList>
            <person name="Kim J.-S."/>
            <person name="Lee K."/>
            <person name="Suh M."/>
            <person name="Eom M."/>
            <person name="Kim J.-S."/>
            <person name="Kim D.-S."/>
            <person name="Ko S.-H."/>
            <person name="Shin Y."/>
            <person name="Lee J.-S."/>
        </authorList>
    </citation>
    <scope>NUCLEOTIDE SEQUENCE</scope>
    <source>
        <strain evidence="4">N237</strain>
    </source>
</reference>
<dbReference type="Pfam" id="PF00563">
    <property type="entry name" value="EAL"/>
    <property type="match status" value="1"/>
</dbReference>
<sequence length="686" mass="73261">MIRLHAGHVGVREAFAVFAPAAVLSVVSTTFAIGATLLVERGPLGCGVVTVLSVIGVIGYRSHAATRRRHQALALVHEFVAGGVGASSLEVLADQLLSRIRTLLRAAAVEVLLPNEHARTGEADVRAEGSPSAGVRIWIGEDDQLQITPASVNLSDWVLVRALTDETPILIARNTKDSGLRRWLAERGLRDAIVVSLPSGKGLVGTLTVSDRLGETATFTKDDVTLLQTLVGHLAVAVESTRLVERLGHEATHDSLTGLNNRAYVSDRIDLVERAGRQAAVLMLDLNRFKEVNDVLGHEMGDRLLVAVGRRLRDCAPAGSVVARLGGDEFAILLTDFDEEQALGFAATVATAMAVTIQFDEAMLTPEASIGVAVTIGGRAAELLRRADTAMYEAKNKGVTIALHTPAMDQGRIERLALLADLRVALTSDQSQFVLHYQPKLDLRTGQVTGAEALVRWNHPTRGTIAPDVFIPLAESTGLIEQITPLVLDAALRECAGWDEDLTVAVNLSARNLADSSLPERVASALSRFGVPAHRLILEITESSVMGDPEQTMPVLHALRNLGTCLSLDDFGTGYSSLSYLQRLPVGEVKIDRSFVLGLFGEDDASSVALIRGITGLAATLGLRTVAEGIEDQAVLDVLLGLGCDTGQGYHLSRPLAAPAFRQWIAARNHSAYPALRLLGEARAAR</sequence>
<feature type="transmembrane region" description="Helical" evidence="1">
    <location>
        <begin position="42"/>
        <end position="60"/>
    </location>
</feature>
<evidence type="ECO:0000259" key="2">
    <source>
        <dbReference type="PROSITE" id="PS50883"/>
    </source>
</evidence>
<dbReference type="Gene3D" id="3.20.20.450">
    <property type="entry name" value="EAL domain"/>
    <property type="match status" value="1"/>
</dbReference>
<dbReference type="InterPro" id="IPR001633">
    <property type="entry name" value="EAL_dom"/>
</dbReference>
<dbReference type="SMART" id="SM00052">
    <property type="entry name" value="EAL"/>
    <property type="match status" value="1"/>
</dbReference>
<dbReference type="SUPFAM" id="SSF141868">
    <property type="entry name" value="EAL domain-like"/>
    <property type="match status" value="1"/>
</dbReference>
<evidence type="ECO:0000313" key="5">
    <source>
        <dbReference type="Proteomes" id="UP001056336"/>
    </source>
</evidence>
<organism evidence="4 5">
    <name type="scientific">Jatrophihabitans telluris</name>
    <dbReference type="NCBI Taxonomy" id="2038343"/>
    <lineage>
        <taxon>Bacteria</taxon>
        <taxon>Bacillati</taxon>
        <taxon>Actinomycetota</taxon>
        <taxon>Actinomycetes</taxon>
        <taxon>Jatrophihabitantales</taxon>
        <taxon>Jatrophihabitantaceae</taxon>
        <taxon>Jatrophihabitans</taxon>
    </lineage>
</organism>
<dbReference type="SMART" id="SM00065">
    <property type="entry name" value="GAF"/>
    <property type="match status" value="1"/>
</dbReference>
<dbReference type="Gene3D" id="3.30.450.40">
    <property type="match status" value="1"/>
</dbReference>
<dbReference type="CDD" id="cd01948">
    <property type="entry name" value="EAL"/>
    <property type="match status" value="1"/>
</dbReference>
<dbReference type="PANTHER" id="PTHR44757">
    <property type="entry name" value="DIGUANYLATE CYCLASE DGCP"/>
    <property type="match status" value="1"/>
</dbReference>
<dbReference type="SUPFAM" id="SSF55781">
    <property type="entry name" value="GAF domain-like"/>
    <property type="match status" value="1"/>
</dbReference>
<dbReference type="Pfam" id="PF01590">
    <property type="entry name" value="GAF"/>
    <property type="match status" value="1"/>
</dbReference>
<dbReference type="Pfam" id="PF00990">
    <property type="entry name" value="GGDEF"/>
    <property type="match status" value="1"/>
</dbReference>
<dbReference type="SMART" id="SM00267">
    <property type="entry name" value="GGDEF"/>
    <property type="match status" value="1"/>
</dbReference>
<dbReference type="PROSITE" id="PS50887">
    <property type="entry name" value="GGDEF"/>
    <property type="match status" value="1"/>
</dbReference>
<dbReference type="InterPro" id="IPR052155">
    <property type="entry name" value="Biofilm_reg_signaling"/>
</dbReference>
<dbReference type="CDD" id="cd01949">
    <property type="entry name" value="GGDEF"/>
    <property type="match status" value="1"/>
</dbReference>
<dbReference type="Proteomes" id="UP001056336">
    <property type="component" value="Chromosome"/>
</dbReference>
<keyword evidence="1" id="KW-0812">Transmembrane</keyword>
<dbReference type="InterPro" id="IPR000160">
    <property type="entry name" value="GGDEF_dom"/>
</dbReference>
<protein>
    <submittedName>
        <fullName evidence="4">GGDEF domain-containing protein</fullName>
    </submittedName>
</protein>
<name>A0ABY4R6D4_9ACTN</name>